<evidence type="ECO:0000313" key="1">
    <source>
        <dbReference type="EMBL" id="GFS76354.1"/>
    </source>
</evidence>
<reference evidence="1" key="1">
    <citation type="submission" date="2020-08" db="EMBL/GenBank/DDBJ databases">
        <title>Multicomponent nature underlies the extraordinary mechanical properties of spider dragline silk.</title>
        <authorList>
            <person name="Kono N."/>
            <person name="Nakamura H."/>
            <person name="Mori M."/>
            <person name="Yoshida Y."/>
            <person name="Ohtoshi R."/>
            <person name="Malay A.D."/>
            <person name="Moran D.A.P."/>
            <person name="Tomita M."/>
            <person name="Numata K."/>
            <person name="Arakawa K."/>
        </authorList>
    </citation>
    <scope>NUCLEOTIDE SEQUENCE</scope>
</reference>
<proteinExistence type="predicted"/>
<evidence type="ECO:0000313" key="2">
    <source>
        <dbReference type="Proteomes" id="UP000887013"/>
    </source>
</evidence>
<accession>A0A8X6MT04</accession>
<organism evidence="1 2">
    <name type="scientific">Nephila pilipes</name>
    <name type="common">Giant wood spider</name>
    <name type="synonym">Nephila maculata</name>
    <dbReference type="NCBI Taxonomy" id="299642"/>
    <lineage>
        <taxon>Eukaryota</taxon>
        <taxon>Metazoa</taxon>
        <taxon>Ecdysozoa</taxon>
        <taxon>Arthropoda</taxon>
        <taxon>Chelicerata</taxon>
        <taxon>Arachnida</taxon>
        <taxon>Araneae</taxon>
        <taxon>Araneomorphae</taxon>
        <taxon>Entelegynae</taxon>
        <taxon>Araneoidea</taxon>
        <taxon>Nephilidae</taxon>
        <taxon>Nephila</taxon>
    </lineage>
</organism>
<dbReference type="Proteomes" id="UP000887013">
    <property type="component" value="Unassembled WGS sequence"/>
</dbReference>
<sequence length="116" mass="13398">MLQNHNVEFGVDNLPFRDKFSVGHIVAVENGNQEYLVSRFLQLTLFERGEAGEHYSIACRFDFESYWYQKVSTHVTMVCRKVGYWLLVSTTIISSSVHEFLSTCWLINAAKKGNRS</sequence>
<dbReference type="EMBL" id="BMAW01050640">
    <property type="protein sequence ID" value="GFS76354.1"/>
    <property type="molecule type" value="Genomic_DNA"/>
</dbReference>
<keyword evidence="2" id="KW-1185">Reference proteome</keyword>
<protein>
    <submittedName>
        <fullName evidence="1">Uncharacterized protein</fullName>
    </submittedName>
</protein>
<gene>
    <name evidence="1" type="ORF">NPIL_194171</name>
</gene>
<comment type="caution">
    <text evidence="1">The sequence shown here is derived from an EMBL/GenBank/DDBJ whole genome shotgun (WGS) entry which is preliminary data.</text>
</comment>
<name>A0A8X6MT04_NEPPI</name>
<dbReference type="AlphaFoldDB" id="A0A8X6MT04"/>